<name>A0A5U3IQQ2_SALER</name>
<sequence>MFNVKRNGASVEITDIPQSIPFSVFKDIADKTGATETLVAYVKDKDCYEVVIRHDSVNMAGTVAWMALEASKQESGAEEIENWCSKPKVLVVIGNDEIKINGERMHNVLGSFSGISRTTDVMVDFNYEPSSRRRAVTITVKPILTETTLEEVLIRIGMIIGERHLDVTDDRTKSISS</sequence>
<dbReference type="Proteomes" id="UP000839610">
    <property type="component" value="Unassembled WGS sequence"/>
</dbReference>
<organism evidence="1">
    <name type="scientific">Salmonella enterica</name>
    <name type="common">Salmonella choleraesuis</name>
    <dbReference type="NCBI Taxonomy" id="28901"/>
    <lineage>
        <taxon>Bacteria</taxon>
        <taxon>Pseudomonadati</taxon>
        <taxon>Pseudomonadota</taxon>
        <taxon>Gammaproteobacteria</taxon>
        <taxon>Enterobacterales</taxon>
        <taxon>Enterobacteriaceae</taxon>
        <taxon>Salmonella</taxon>
    </lineage>
</organism>
<evidence type="ECO:0000313" key="1">
    <source>
        <dbReference type="EMBL" id="EBP4585721.1"/>
    </source>
</evidence>
<proteinExistence type="predicted"/>
<gene>
    <name evidence="1" type="ORF">VH79_21410</name>
</gene>
<comment type="caution">
    <text evidence="1">The sequence shown here is derived from an EMBL/GenBank/DDBJ whole genome shotgun (WGS) entry which is preliminary data.</text>
</comment>
<reference evidence="1" key="1">
    <citation type="submission" date="2018-07" db="EMBL/GenBank/DDBJ databases">
        <authorList>
            <consortium name="GenomeTrakr network: Whole genome sequencing for foodborne pathogen traceback"/>
        </authorList>
    </citation>
    <scope>NUCLEOTIDE SEQUENCE [LARGE SCALE GENOMIC DNA]</scope>
    <source>
        <strain evidence="1">FDA00008842</strain>
    </source>
</reference>
<protein>
    <submittedName>
        <fullName evidence="1">Uncharacterized protein</fullName>
    </submittedName>
</protein>
<accession>A0A5U3IQQ2</accession>
<dbReference type="AlphaFoldDB" id="A0A5U3IQQ2"/>
<dbReference type="EMBL" id="AAGLUV010000017">
    <property type="protein sequence ID" value="EBP4585721.1"/>
    <property type="molecule type" value="Genomic_DNA"/>
</dbReference>